<accession>A0A0F6YQB8</accession>
<dbReference type="GeneID" id="26635939"/>
<protein>
    <submittedName>
        <fullName evidence="1">Uncharacterized protein</fullName>
    </submittedName>
</protein>
<evidence type="ECO:0000313" key="1">
    <source>
        <dbReference type="EMBL" id="AKF14545.1"/>
    </source>
</evidence>
<dbReference type="Proteomes" id="UP000201500">
    <property type="component" value="Segment"/>
</dbReference>
<dbReference type="KEGG" id="vg:26635939"/>
<keyword evidence="2" id="KW-1185">Reference proteome</keyword>
<evidence type="ECO:0000313" key="2">
    <source>
        <dbReference type="Proteomes" id="UP000201500"/>
    </source>
</evidence>
<reference evidence="1 2" key="1">
    <citation type="journal article" date="2015" name="Genome Announc.">
        <title>Genome Sequences of Cluster G Mycobacteriophages Cambiare, FlagStaff, and MOOREtheMARYer.</title>
        <authorList>
            <person name="Pope W.H."/>
            <person name="Augustine D.A."/>
            <person name="Carroll D.C."/>
            <person name="Duncan J.C."/>
            <person name="Harwi K.M."/>
            <person name="Howry R."/>
            <person name="Jagessar B."/>
            <person name="Lum B.A."/>
            <person name="Meinert J.W."/>
            <person name="Migliozzi J.S."/>
            <person name="Milliken K.A."/>
            <person name="Mitchell C.J."/>
            <person name="Nalatwad A.S."/>
            <person name="Orlandini K.C."/>
            <person name="Rhein M.J."/>
            <person name="Saravanan V."/>
            <person name="Seese B.A."/>
            <person name="Schiebel J.G."/>
            <person name="Thomas K.B."/>
            <person name="Adkins N.L."/>
            <person name="Cohen K.L."/>
            <person name="Iyengar V.B."/>
            <person name="Kim H."/>
            <person name="Kramer Z.J."/>
            <person name="Montgomery M.T."/>
            <person name="Schafer C.E."/>
            <person name="Wilkes K.E."/>
            <person name="Grubb S.R."/>
            <person name="Warner M.H."/>
            <person name="Bowman C.A."/>
            <person name="Russell D.A."/>
            <person name="Hatfull G.F."/>
        </authorList>
    </citation>
    <scope>NUCLEOTIDE SEQUENCE [LARGE SCALE GENOMIC DNA]</scope>
</reference>
<proteinExistence type="predicted"/>
<dbReference type="EMBL" id="KR080198">
    <property type="protein sequence ID" value="AKF14545.1"/>
    <property type="molecule type" value="Genomic_DNA"/>
</dbReference>
<organism evidence="1 2">
    <name type="scientific">Mycobacterium phage Cambiare</name>
    <dbReference type="NCBI Taxonomy" id="1647305"/>
    <lineage>
        <taxon>Viruses</taxon>
        <taxon>Duplodnaviria</taxon>
        <taxon>Heunggongvirae</taxon>
        <taxon>Uroviricota</taxon>
        <taxon>Caudoviricetes</taxon>
        <taxon>Gclasvirinae</taxon>
        <taxon>Avocadovirus</taxon>
        <taxon>Avocadovirus cambiare</taxon>
    </lineage>
</organism>
<gene>
    <name evidence="1" type="primary">43</name>
    <name evidence="1" type="ORF">SEA_CAMBIARE_43</name>
</gene>
<name>A0A0F6YQB8_9CAUD</name>
<dbReference type="RefSeq" id="YP_009209525.1">
    <property type="nucleotide sequence ID" value="NC_028922.1"/>
</dbReference>
<dbReference type="OrthoDB" id="20133at10239"/>
<sequence length="281" mass="31004">MIASNVCSLSPADARDMLTRNTHNRPPREGDVLKWAAEMEAGLWQMNGEPIKFGESGRLMDGQHRLMALAMQEEDVRVDFLVVCGLPDDTQKTMDQGRARSLSDVLTLDGLDVSRSHAGAIRAYLLWSEGLMFVDRNTAAAKLTNPYINRWAQENPDALDLLRRGMTYRKIRARGALVAAIFARIAEVQGVDVADEFFQRVSDGLNQSAGSPIMALRGRLDNIAGDNKNGVKARISDRDVIGMFVTAFNAWIAGRTLAKIQRPTRAGYTAALFPTIAEPTR</sequence>